<evidence type="ECO:0000256" key="4">
    <source>
        <dbReference type="ARBA" id="ARBA00023136"/>
    </source>
</evidence>
<dbReference type="Proteomes" id="UP000799444">
    <property type="component" value="Unassembled WGS sequence"/>
</dbReference>
<dbReference type="PANTHER" id="PTHR33048:SF47">
    <property type="entry name" value="INTEGRAL MEMBRANE PROTEIN-RELATED"/>
    <property type="match status" value="1"/>
</dbReference>
<feature type="transmembrane region" description="Helical" evidence="7">
    <location>
        <begin position="59"/>
        <end position="82"/>
    </location>
</feature>
<keyword evidence="4 7" id="KW-0472">Membrane</keyword>
<comment type="caution">
    <text evidence="9">The sequence shown here is derived from an EMBL/GenBank/DDBJ whole genome shotgun (WGS) entry which is preliminary data.</text>
</comment>
<dbReference type="InterPro" id="IPR049326">
    <property type="entry name" value="Rhodopsin_dom_fungi"/>
</dbReference>
<feature type="transmembrane region" description="Helical" evidence="7">
    <location>
        <begin position="102"/>
        <end position="124"/>
    </location>
</feature>
<feature type="region of interest" description="Disordered" evidence="6">
    <location>
        <begin position="362"/>
        <end position="388"/>
    </location>
</feature>
<evidence type="ECO:0000256" key="1">
    <source>
        <dbReference type="ARBA" id="ARBA00004141"/>
    </source>
</evidence>
<comment type="similarity">
    <text evidence="5">Belongs to the SAT4 family.</text>
</comment>
<keyword evidence="10" id="KW-1185">Reference proteome</keyword>
<feature type="transmembrane region" description="Helical" evidence="7">
    <location>
        <begin position="219"/>
        <end position="238"/>
    </location>
</feature>
<gene>
    <name evidence="9" type="ORF">EJ04DRAFT_580293</name>
</gene>
<evidence type="ECO:0000256" key="3">
    <source>
        <dbReference type="ARBA" id="ARBA00022989"/>
    </source>
</evidence>
<dbReference type="GO" id="GO:0016020">
    <property type="term" value="C:membrane"/>
    <property type="evidence" value="ECO:0007669"/>
    <property type="project" value="UniProtKB-SubCell"/>
</dbReference>
<name>A0A9P4UZ61_9PLEO</name>
<feature type="transmembrane region" description="Helical" evidence="7">
    <location>
        <begin position="26"/>
        <end position="47"/>
    </location>
</feature>
<dbReference type="Pfam" id="PF20684">
    <property type="entry name" value="Fung_rhodopsin"/>
    <property type="match status" value="1"/>
</dbReference>
<evidence type="ECO:0000256" key="2">
    <source>
        <dbReference type="ARBA" id="ARBA00022692"/>
    </source>
</evidence>
<sequence length="388" mass="43171">MDQPPPPQIPPEQLAALRNENLGPTVVVVVSVFSAIAFIFVCLRFYARLKVIRNVGLEDYFIAISLAHSLAMAAVQIEGVKWGTGRHTMFLSLNDIQIGLKYFYWSVLAYCNTLTFTKLSILVQYRRIFTVKYMRLPIYIVMGIIVATGTEVLFSAIFSCVPVDAFWNLSKRPTARCINTNAFVYTNSALNIVTDVMIASLPIRAIWQLQVVTRQKIALLLILCLGWFVCIISMIRLHSLVEMTNHPEDNSYHSAASVYWSAVEVNLGIVCASAPALKPLVVKVIPRFSSRDGSNKNSSKGVKESTDRKSFIELKEKSSSTTMSDDLERGDAHVTALPSVAPARSQSIHVKTDFEQHFEQLDGDVENGNPQALVPKFPKVMPPTATRS</sequence>
<feature type="transmembrane region" description="Helical" evidence="7">
    <location>
        <begin position="136"/>
        <end position="158"/>
    </location>
</feature>
<dbReference type="EMBL" id="ML996232">
    <property type="protein sequence ID" value="KAF2729870.1"/>
    <property type="molecule type" value="Genomic_DNA"/>
</dbReference>
<reference evidence="9" key="1">
    <citation type="journal article" date="2020" name="Stud. Mycol.">
        <title>101 Dothideomycetes genomes: a test case for predicting lifestyles and emergence of pathogens.</title>
        <authorList>
            <person name="Haridas S."/>
            <person name="Albert R."/>
            <person name="Binder M."/>
            <person name="Bloem J."/>
            <person name="Labutti K."/>
            <person name="Salamov A."/>
            <person name="Andreopoulos B."/>
            <person name="Baker S."/>
            <person name="Barry K."/>
            <person name="Bills G."/>
            <person name="Bluhm B."/>
            <person name="Cannon C."/>
            <person name="Castanera R."/>
            <person name="Culley D."/>
            <person name="Daum C."/>
            <person name="Ezra D."/>
            <person name="Gonzalez J."/>
            <person name="Henrissat B."/>
            <person name="Kuo A."/>
            <person name="Liang C."/>
            <person name="Lipzen A."/>
            <person name="Lutzoni F."/>
            <person name="Magnuson J."/>
            <person name="Mondo S."/>
            <person name="Nolan M."/>
            <person name="Ohm R."/>
            <person name="Pangilinan J."/>
            <person name="Park H.-J."/>
            <person name="Ramirez L."/>
            <person name="Alfaro M."/>
            <person name="Sun H."/>
            <person name="Tritt A."/>
            <person name="Yoshinaga Y."/>
            <person name="Zwiers L.-H."/>
            <person name="Turgeon B."/>
            <person name="Goodwin S."/>
            <person name="Spatafora J."/>
            <person name="Crous P."/>
            <person name="Grigoriev I."/>
        </authorList>
    </citation>
    <scope>NUCLEOTIDE SEQUENCE</scope>
    <source>
        <strain evidence="9">CBS 125425</strain>
    </source>
</reference>
<evidence type="ECO:0000313" key="10">
    <source>
        <dbReference type="Proteomes" id="UP000799444"/>
    </source>
</evidence>
<keyword evidence="3 7" id="KW-1133">Transmembrane helix</keyword>
<evidence type="ECO:0000256" key="7">
    <source>
        <dbReference type="SAM" id="Phobius"/>
    </source>
</evidence>
<dbReference type="PANTHER" id="PTHR33048">
    <property type="entry name" value="PTH11-LIKE INTEGRAL MEMBRANE PROTEIN (AFU_ORTHOLOGUE AFUA_5G11245)"/>
    <property type="match status" value="1"/>
</dbReference>
<feature type="region of interest" description="Disordered" evidence="6">
    <location>
        <begin position="290"/>
        <end position="329"/>
    </location>
</feature>
<dbReference type="InterPro" id="IPR052337">
    <property type="entry name" value="SAT4-like"/>
</dbReference>
<organism evidence="9 10">
    <name type="scientific">Polyplosphaeria fusca</name>
    <dbReference type="NCBI Taxonomy" id="682080"/>
    <lineage>
        <taxon>Eukaryota</taxon>
        <taxon>Fungi</taxon>
        <taxon>Dikarya</taxon>
        <taxon>Ascomycota</taxon>
        <taxon>Pezizomycotina</taxon>
        <taxon>Dothideomycetes</taxon>
        <taxon>Pleosporomycetidae</taxon>
        <taxon>Pleosporales</taxon>
        <taxon>Tetraplosphaeriaceae</taxon>
        <taxon>Polyplosphaeria</taxon>
    </lineage>
</organism>
<accession>A0A9P4UZ61</accession>
<evidence type="ECO:0000256" key="5">
    <source>
        <dbReference type="ARBA" id="ARBA00038359"/>
    </source>
</evidence>
<feature type="transmembrane region" description="Helical" evidence="7">
    <location>
        <begin position="189"/>
        <end position="207"/>
    </location>
</feature>
<feature type="transmembrane region" description="Helical" evidence="7">
    <location>
        <begin position="258"/>
        <end position="277"/>
    </location>
</feature>
<feature type="compositionally biased region" description="Basic and acidic residues" evidence="6">
    <location>
        <begin position="301"/>
        <end position="318"/>
    </location>
</feature>
<comment type="subcellular location">
    <subcellularLocation>
        <location evidence="1">Membrane</location>
        <topology evidence="1">Multi-pass membrane protein</topology>
    </subcellularLocation>
</comment>
<proteinExistence type="inferred from homology"/>
<protein>
    <recommendedName>
        <fullName evidence="8">Rhodopsin domain-containing protein</fullName>
    </recommendedName>
</protein>
<keyword evidence="2 7" id="KW-0812">Transmembrane</keyword>
<dbReference type="AlphaFoldDB" id="A0A9P4UZ61"/>
<dbReference type="OrthoDB" id="444631at2759"/>
<feature type="domain" description="Rhodopsin" evidence="8">
    <location>
        <begin position="43"/>
        <end position="282"/>
    </location>
</feature>
<evidence type="ECO:0000256" key="6">
    <source>
        <dbReference type="SAM" id="MobiDB-lite"/>
    </source>
</evidence>
<evidence type="ECO:0000313" key="9">
    <source>
        <dbReference type="EMBL" id="KAF2729870.1"/>
    </source>
</evidence>
<evidence type="ECO:0000259" key="8">
    <source>
        <dbReference type="Pfam" id="PF20684"/>
    </source>
</evidence>